<dbReference type="Pfam" id="PF00393">
    <property type="entry name" value="6PGD"/>
    <property type="match status" value="1"/>
</dbReference>
<evidence type="ECO:0000256" key="3">
    <source>
        <dbReference type="ARBA" id="ARBA00023002"/>
    </source>
</evidence>
<keyword evidence="5 6" id="KW-0570">Pentose shunt</keyword>
<comment type="pathway">
    <text evidence="1 6">Carbohydrate degradation; pentose phosphate pathway; D-ribulose 5-phosphate from D-glucose 6-phosphate (oxidative stage): step 3/3.</text>
</comment>
<dbReference type="InterPro" id="IPR013328">
    <property type="entry name" value="6PGD_dom2"/>
</dbReference>
<evidence type="ECO:0000259" key="7">
    <source>
        <dbReference type="SMART" id="SM01350"/>
    </source>
</evidence>
<dbReference type="InterPro" id="IPR036291">
    <property type="entry name" value="NAD(P)-bd_dom_sf"/>
</dbReference>
<dbReference type="GO" id="GO:0004345">
    <property type="term" value="F:glucose-6-phosphate dehydrogenase activity"/>
    <property type="evidence" value="ECO:0007669"/>
    <property type="project" value="InterPro"/>
</dbReference>
<dbReference type="GO" id="GO:0050661">
    <property type="term" value="F:NADP binding"/>
    <property type="evidence" value="ECO:0007669"/>
    <property type="project" value="InterPro"/>
</dbReference>
<dbReference type="Pfam" id="PF02781">
    <property type="entry name" value="G6PD_C"/>
    <property type="match status" value="1"/>
</dbReference>
<dbReference type="InterPro" id="IPR008927">
    <property type="entry name" value="6-PGluconate_DH-like_C_sf"/>
</dbReference>
<keyword evidence="6" id="KW-0521">NADP</keyword>
<dbReference type="FunFam" id="3.40.50.720:FF:000007">
    <property type="entry name" value="6-phosphogluconate dehydrogenase, decarboxylating"/>
    <property type="match status" value="1"/>
</dbReference>
<keyword evidence="3 6" id="KW-0560">Oxidoreductase</keyword>
<dbReference type="SUPFAM" id="SSF55347">
    <property type="entry name" value="Glyceraldehyde-3-phosphate dehydrogenase-like, C-terminal domain"/>
    <property type="match status" value="1"/>
</dbReference>
<evidence type="ECO:0000256" key="4">
    <source>
        <dbReference type="ARBA" id="ARBA00023064"/>
    </source>
</evidence>
<evidence type="ECO:0000256" key="5">
    <source>
        <dbReference type="ARBA" id="ARBA00023126"/>
    </source>
</evidence>
<dbReference type="Pfam" id="PF03446">
    <property type="entry name" value="NAD_binding_2"/>
    <property type="match status" value="1"/>
</dbReference>
<dbReference type="InterPro" id="IPR006183">
    <property type="entry name" value="Pgluconate_DH"/>
</dbReference>
<evidence type="ECO:0000256" key="6">
    <source>
        <dbReference type="RuleBase" id="RU000485"/>
    </source>
</evidence>
<keyword evidence="4 6" id="KW-0311">Gluconate utilization</keyword>
<comment type="similarity">
    <text evidence="2 6">Belongs to the 6-phosphogluconate dehydrogenase family.</text>
</comment>
<dbReference type="InterPro" id="IPR006114">
    <property type="entry name" value="6PGDH_C"/>
</dbReference>
<dbReference type="NCBIfam" id="NF006765">
    <property type="entry name" value="PRK09287.1"/>
    <property type="match status" value="1"/>
</dbReference>
<dbReference type="EMBL" id="HBIX01016741">
    <property type="protein sequence ID" value="CAE0719343.1"/>
    <property type="molecule type" value="Transcribed_RNA"/>
</dbReference>
<dbReference type="Gene3D" id="3.30.360.10">
    <property type="entry name" value="Dihydrodipicolinate Reductase, domain 2"/>
    <property type="match status" value="1"/>
</dbReference>
<dbReference type="GO" id="GO:0004616">
    <property type="term" value="F:phosphogluconate dehydrogenase (decarboxylating) activity"/>
    <property type="evidence" value="ECO:0007669"/>
    <property type="project" value="UniProtKB-EC"/>
</dbReference>
<evidence type="ECO:0000256" key="2">
    <source>
        <dbReference type="ARBA" id="ARBA00008419"/>
    </source>
</evidence>
<feature type="domain" description="6-phosphogluconate dehydrogenase C-terminal" evidence="7">
    <location>
        <begin position="351"/>
        <end position="639"/>
    </location>
</feature>
<dbReference type="AlphaFoldDB" id="A0A7S4EKE3"/>
<reference evidence="8" key="1">
    <citation type="submission" date="2021-01" db="EMBL/GenBank/DDBJ databases">
        <authorList>
            <person name="Corre E."/>
            <person name="Pelletier E."/>
            <person name="Niang G."/>
            <person name="Scheremetjew M."/>
            <person name="Finn R."/>
            <person name="Kale V."/>
            <person name="Holt S."/>
            <person name="Cochrane G."/>
            <person name="Meng A."/>
            <person name="Brown T."/>
            <person name="Cohen L."/>
        </authorList>
    </citation>
    <scope>NUCLEOTIDE SEQUENCE</scope>
    <source>
        <strain evidence="8">10249 10 AB</strain>
    </source>
</reference>
<dbReference type="InterPro" id="IPR006115">
    <property type="entry name" value="6PGDH_NADP-bd"/>
</dbReference>
<dbReference type="InterPro" id="IPR022675">
    <property type="entry name" value="G6P_DH_C"/>
</dbReference>
<dbReference type="SUPFAM" id="SSF48179">
    <property type="entry name" value="6-phosphogluconate dehydrogenase C-terminal domain-like"/>
    <property type="match status" value="1"/>
</dbReference>
<dbReference type="UniPathway" id="UPA00115">
    <property type="reaction ID" value="UER00410"/>
</dbReference>
<gene>
    <name evidence="8" type="ORF">PAUS00366_LOCUS12097</name>
</gene>
<organism evidence="8">
    <name type="scientific">Pseudo-nitzschia australis</name>
    <dbReference type="NCBI Taxonomy" id="44445"/>
    <lineage>
        <taxon>Eukaryota</taxon>
        <taxon>Sar</taxon>
        <taxon>Stramenopiles</taxon>
        <taxon>Ochrophyta</taxon>
        <taxon>Bacillariophyta</taxon>
        <taxon>Bacillariophyceae</taxon>
        <taxon>Bacillariophycidae</taxon>
        <taxon>Bacillariales</taxon>
        <taxon>Bacillariaceae</taxon>
        <taxon>Pseudo-nitzschia</taxon>
    </lineage>
</organism>
<sequence length="659" mass="72729">MRIQLKDAPAAEYLFEGHDCPRNEIVLRLQPSEAIYVKTNVKRPGFTNQPVQTEMDLNYDTRFFANNKQCNPDAYTRLILDVLQGNQGAFVRDDELRRAWKIFTPILHQIENTNVRPIKYLQGSRGPIEADEFIATLGFTRNAAYVYRDANGTIKSNEPIGKKKYDFSDEEKYDIGLWGLAVMGQNFALNMASRGFKVCVGNRSPAKVDATVARAKVEGDLPLVGAKSAEEFIARLSKPRKVVILVQAGKPVDKTIKKLSAFMEPGDILIDGGNEWYPNSVRRSDKLLHKGIQFIGMGISGGEEGARNGPALMPGGPKQAYDLVAPIFEKCAAQVDRTGPCVGYLGPVGSGNYVKMVHNGIEYGDMQLIAEVYDVMKNVLSMNNDEIADVFAEWNKGELNSYLIEITEICLRKQDDKGSGYLVDNILDKTGMKGTGLWTAKESAERGVAAPTIVAALNSRVLSSRKKERIAASKIFGPPKIEAVDKDQVISDLRAALYAAKICSYAQGLSLIKAASDEFNWNVDLAECARLWMGGCIIRAKLLDSIQMAFSKNPTLPNLMVDPGFAEEIIGVESSWRRTVALCATSGIACPSLCGSLMYFDTYRRERLPACLTQAQRDFFGGHTYERIDMPGRFHTAWTDAHKDIGDVAGRTAGEQLLA</sequence>
<comment type="catalytic activity">
    <reaction evidence="6">
        <text>6-phospho-D-gluconate + NADP(+) = D-ribulose 5-phosphate + CO2 + NADPH</text>
        <dbReference type="Rhea" id="RHEA:10116"/>
        <dbReference type="ChEBI" id="CHEBI:16526"/>
        <dbReference type="ChEBI" id="CHEBI:57783"/>
        <dbReference type="ChEBI" id="CHEBI:58121"/>
        <dbReference type="ChEBI" id="CHEBI:58349"/>
        <dbReference type="ChEBI" id="CHEBI:58759"/>
        <dbReference type="EC" id="1.1.1.44"/>
    </reaction>
</comment>
<dbReference type="GO" id="GO:0019521">
    <property type="term" value="P:D-gluconate metabolic process"/>
    <property type="evidence" value="ECO:0007669"/>
    <property type="project" value="UniProtKB-KW"/>
</dbReference>
<dbReference type="NCBIfam" id="TIGR00873">
    <property type="entry name" value="gnd"/>
    <property type="match status" value="1"/>
</dbReference>
<evidence type="ECO:0000256" key="1">
    <source>
        <dbReference type="ARBA" id="ARBA00004874"/>
    </source>
</evidence>
<dbReference type="EC" id="1.1.1.44" evidence="6"/>
<evidence type="ECO:0000313" key="8">
    <source>
        <dbReference type="EMBL" id="CAE0719343.1"/>
    </source>
</evidence>
<dbReference type="Gene3D" id="1.10.1040.10">
    <property type="entry name" value="N-(1-d-carboxylethyl)-l-norvaline Dehydrogenase, domain 2"/>
    <property type="match status" value="1"/>
</dbReference>
<dbReference type="PANTHER" id="PTHR11811">
    <property type="entry name" value="6-PHOSPHOGLUCONATE DEHYDROGENASE"/>
    <property type="match status" value="1"/>
</dbReference>
<dbReference type="GO" id="GO:0006098">
    <property type="term" value="P:pentose-phosphate shunt"/>
    <property type="evidence" value="ECO:0007669"/>
    <property type="project" value="UniProtKB-UniPathway"/>
</dbReference>
<name>A0A7S4EKE3_9STRA</name>
<dbReference type="InterPro" id="IPR006113">
    <property type="entry name" value="6PGDH_Gnd/GntZ"/>
</dbReference>
<dbReference type="FunFam" id="1.10.1040.10:FF:000002">
    <property type="entry name" value="6-phosphogluconate dehydrogenase, decarboxylating"/>
    <property type="match status" value="1"/>
</dbReference>
<accession>A0A7S4EKE3</accession>
<protein>
    <recommendedName>
        <fullName evidence="6">6-phosphogluconate dehydrogenase, decarboxylating</fullName>
        <ecNumber evidence="6">1.1.1.44</ecNumber>
    </recommendedName>
</protein>
<dbReference type="PRINTS" id="PR00076">
    <property type="entry name" value="6PGDHDRGNASE"/>
</dbReference>
<proteinExistence type="inferred from homology"/>
<dbReference type="GO" id="GO:0006006">
    <property type="term" value="P:glucose metabolic process"/>
    <property type="evidence" value="ECO:0007669"/>
    <property type="project" value="InterPro"/>
</dbReference>
<dbReference type="SUPFAM" id="SSF51735">
    <property type="entry name" value="NAD(P)-binding Rossmann-fold domains"/>
    <property type="match status" value="1"/>
</dbReference>
<dbReference type="Gene3D" id="1.20.5.320">
    <property type="entry name" value="6-Phosphogluconate Dehydrogenase, domain 3"/>
    <property type="match status" value="1"/>
</dbReference>
<dbReference type="SMART" id="SM01350">
    <property type="entry name" value="6PGD"/>
    <property type="match status" value="1"/>
</dbReference>
<dbReference type="Gene3D" id="3.40.50.720">
    <property type="entry name" value="NAD(P)-binding Rossmann-like Domain"/>
    <property type="match status" value="1"/>
</dbReference>